<dbReference type="EMBL" id="UOEO01000120">
    <property type="protein sequence ID" value="VAW19844.1"/>
    <property type="molecule type" value="Genomic_DNA"/>
</dbReference>
<feature type="non-terminal residue" evidence="1">
    <location>
        <position position="77"/>
    </location>
</feature>
<protein>
    <submittedName>
        <fullName evidence="1">Uncharacterized protein</fullName>
    </submittedName>
</protein>
<organism evidence="1">
    <name type="scientific">hydrothermal vent metagenome</name>
    <dbReference type="NCBI Taxonomy" id="652676"/>
    <lineage>
        <taxon>unclassified sequences</taxon>
        <taxon>metagenomes</taxon>
        <taxon>ecological metagenomes</taxon>
    </lineage>
</organism>
<gene>
    <name evidence="1" type="ORF">MNBD_ALPHA12-259</name>
</gene>
<dbReference type="AlphaFoldDB" id="A0A3B0UHS8"/>
<proteinExistence type="predicted"/>
<accession>A0A3B0UHS8</accession>
<sequence length="77" mass="8425">MTTQEQRRQKLLALVSGEGLTLVKPPTLLPASDYFDLAGEEFGRRLLLTSGANGTIYCLRPDFTLPIAKSYIGAKNP</sequence>
<evidence type="ECO:0000313" key="1">
    <source>
        <dbReference type="EMBL" id="VAW19844.1"/>
    </source>
</evidence>
<dbReference type="SUPFAM" id="SSF55681">
    <property type="entry name" value="Class II aaRS and biotin synthetases"/>
    <property type="match status" value="1"/>
</dbReference>
<dbReference type="InterPro" id="IPR045864">
    <property type="entry name" value="aa-tRNA-synth_II/BPL/LPL"/>
</dbReference>
<reference evidence="1" key="1">
    <citation type="submission" date="2018-06" db="EMBL/GenBank/DDBJ databases">
        <authorList>
            <person name="Zhirakovskaya E."/>
        </authorList>
    </citation>
    <scope>NUCLEOTIDE SEQUENCE</scope>
</reference>
<dbReference type="Gene3D" id="3.30.930.10">
    <property type="entry name" value="Bira Bifunctional Protein, Domain 2"/>
    <property type="match status" value="1"/>
</dbReference>
<name>A0A3B0UHS8_9ZZZZ</name>